<dbReference type="EMBL" id="CACTIH010003649">
    <property type="protein sequence ID" value="CAA2980529.1"/>
    <property type="molecule type" value="Genomic_DNA"/>
</dbReference>
<evidence type="ECO:0000256" key="1">
    <source>
        <dbReference type="ARBA" id="ARBA00004245"/>
    </source>
</evidence>
<feature type="domain" description="TPX2 C-terminal" evidence="7">
    <location>
        <begin position="326"/>
        <end position="385"/>
    </location>
</feature>
<feature type="region of interest" description="Disordered" evidence="6">
    <location>
        <begin position="1"/>
        <end position="30"/>
    </location>
</feature>
<evidence type="ECO:0000256" key="3">
    <source>
        <dbReference type="ARBA" id="ARBA00022490"/>
    </source>
</evidence>
<sequence>MGESSACLMRSLSQPSPTSSDEKQRNPLQRALSSSISFGRFMSESLDWEKWSAFTHNRYLEEVEKYKRPGSVAEKKAYFEARYKRRKAEALLEQDNEACTDLPQLNETNENQDNSSSDSESAQKNGNVVTGITKKDDVQNSEVTVLEGISEDAESSVKKSSNKLEIERDIGNIMPNKADNTQEKGATMGDSALSGKKKPAFSPAKLSTTKNSDLSTPNCKKTVRNSTNKMRSTPRSLHRSINFDAHPREAIKASSPGPKKIVNSRLIPTLSNKSKDSNVAPTSTRASMNSMVKLPAVTPRPENKSYSRPSSTRESKAQTSTVPSSFIFKSEERAAKRKEFFQKLEEKKNAKEPEKQLLQAKSRVSLSIEKPKIDFRDMRHSIAFKVGPNGKTSAKTESPNNLVKKEKPKTDFRDLRHSIAFKVAPNGKVSGKTESPNCLVEKEKPKIDFGDSRSTAFKVAAHGKMEAPNSLMKEKLNVDFRDLRRSISYKVAPDRKISGKMVSPNSLLKKIPKIQTCEEEFKEKAASKVQDKDSRPAWRFSAKTDGSKDVAGKSSRPPIYSAKSLPKKRQHENVSPNIQP</sequence>
<feature type="compositionally biased region" description="Polar residues" evidence="6">
    <location>
        <begin position="269"/>
        <end position="290"/>
    </location>
</feature>
<feature type="region of interest" description="Disordered" evidence="6">
    <location>
        <begin position="94"/>
        <end position="328"/>
    </location>
</feature>
<name>A0A8S0RMW8_OLEEU</name>
<gene>
    <name evidence="8" type="ORF">OLEA9_A050380</name>
</gene>
<evidence type="ECO:0000256" key="6">
    <source>
        <dbReference type="SAM" id="MobiDB-lite"/>
    </source>
</evidence>
<feature type="region of interest" description="Disordered" evidence="6">
    <location>
        <begin position="384"/>
        <end position="409"/>
    </location>
</feature>
<comment type="similarity">
    <text evidence="2">Belongs to the TPX2 family.</text>
</comment>
<keyword evidence="3" id="KW-0963">Cytoplasm</keyword>
<evidence type="ECO:0000256" key="2">
    <source>
        <dbReference type="ARBA" id="ARBA00005885"/>
    </source>
</evidence>
<dbReference type="OrthoDB" id="621651at2759"/>
<feature type="compositionally biased region" description="Basic and acidic residues" evidence="6">
    <location>
        <begin position="301"/>
        <end position="316"/>
    </location>
</feature>
<dbReference type="PANTHER" id="PTHR47067">
    <property type="entry name" value="TPX2 (TARGETING PROTEIN FOR XKLP2) PROTEIN FAMILY-RELATED"/>
    <property type="match status" value="1"/>
</dbReference>
<keyword evidence="4" id="KW-0493">Microtubule</keyword>
<dbReference type="InterPro" id="IPR044216">
    <property type="entry name" value="WDL7"/>
</dbReference>
<evidence type="ECO:0000313" key="8">
    <source>
        <dbReference type="EMBL" id="CAA2980529.1"/>
    </source>
</evidence>
<dbReference type="PANTHER" id="PTHR47067:SF16">
    <property type="entry name" value="TPX2 (TARGETING PROTEIN FOR XKLP2) PROTEIN FAMILY"/>
    <property type="match status" value="1"/>
</dbReference>
<feature type="compositionally biased region" description="Polar residues" evidence="6">
    <location>
        <begin position="390"/>
        <end position="401"/>
    </location>
</feature>
<evidence type="ECO:0000256" key="4">
    <source>
        <dbReference type="ARBA" id="ARBA00022701"/>
    </source>
</evidence>
<feature type="compositionally biased region" description="Polar residues" evidence="6">
    <location>
        <begin position="205"/>
        <end position="235"/>
    </location>
</feature>
<dbReference type="Gramene" id="OE9A050380T1">
    <property type="protein sequence ID" value="OE9A050380C1"/>
    <property type="gene ID" value="OE9A050380"/>
</dbReference>
<evidence type="ECO:0000259" key="7">
    <source>
        <dbReference type="Pfam" id="PF06886"/>
    </source>
</evidence>
<proteinExistence type="inferred from homology"/>
<dbReference type="AlphaFoldDB" id="A0A8S0RMW8"/>
<accession>A0A8S0RMW8</accession>
<keyword evidence="9" id="KW-1185">Reference proteome</keyword>
<dbReference type="Pfam" id="PF06886">
    <property type="entry name" value="TPX2"/>
    <property type="match status" value="1"/>
</dbReference>
<comment type="caution">
    <text evidence="8">The sequence shown here is derived from an EMBL/GenBank/DDBJ whole genome shotgun (WGS) entry which is preliminary data.</text>
</comment>
<reference evidence="8 9" key="1">
    <citation type="submission" date="2019-12" db="EMBL/GenBank/DDBJ databases">
        <authorList>
            <person name="Alioto T."/>
            <person name="Alioto T."/>
            <person name="Gomez Garrido J."/>
        </authorList>
    </citation>
    <scope>NUCLEOTIDE SEQUENCE [LARGE SCALE GENOMIC DNA]</scope>
</reference>
<feature type="compositionally biased region" description="Low complexity" evidence="6">
    <location>
        <begin position="106"/>
        <end position="120"/>
    </location>
</feature>
<dbReference type="GO" id="GO:0005874">
    <property type="term" value="C:microtubule"/>
    <property type="evidence" value="ECO:0007669"/>
    <property type="project" value="UniProtKB-KW"/>
</dbReference>
<organism evidence="8 9">
    <name type="scientific">Olea europaea subsp. europaea</name>
    <dbReference type="NCBI Taxonomy" id="158383"/>
    <lineage>
        <taxon>Eukaryota</taxon>
        <taxon>Viridiplantae</taxon>
        <taxon>Streptophyta</taxon>
        <taxon>Embryophyta</taxon>
        <taxon>Tracheophyta</taxon>
        <taxon>Spermatophyta</taxon>
        <taxon>Magnoliopsida</taxon>
        <taxon>eudicotyledons</taxon>
        <taxon>Gunneridae</taxon>
        <taxon>Pentapetalae</taxon>
        <taxon>asterids</taxon>
        <taxon>lamiids</taxon>
        <taxon>Lamiales</taxon>
        <taxon>Oleaceae</taxon>
        <taxon>Oleeae</taxon>
        <taxon>Olea</taxon>
    </lineage>
</organism>
<protein>
    <recommendedName>
        <fullName evidence="7">TPX2 C-terminal domain-containing protein</fullName>
    </recommendedName>
</protein>
<evidence type="ECO:0000313" key="9">
    <source>
        <dbReference type="Proteomes" id="UP000594638"/>
    </source>
</evidence>
<feature type="compositionally biased region" description="Basic and acidic residues" evidence="6">
    <location>
        <begin position="525"/>
        <end position="536"/>
    </location>
</feature>
<comment type="subcellular location">
    <subcellularLocation>
        <location evidence="1">Cytoplasm</location>
        <location evidence="1">Cytoskeleton</location>
    </subcellularLocation>
</comment>
<keyword evidence="5" id="KW-0206">Cytoskeleton</keyword>
<dbReference type="InterPro" id="IPR027329">
    <property type="entry name" value="TPX2_C"/>
</dbReference>
<evidence type="ECO:0000256" key="5">
    <source>
        <dbReference type="ARBA" id="ARBA00023212"/>
    </source>
</evidence>
<dbReference type="Proteomes" id="UP000594638">
    <property type="component" value="Unassembled WGS sequence"/>
</dbReference>
<feature type="region of interest" description="Disordered" evidence="6">
    <location>
        <begin position="525"/>
        <end position="580"/>
    </location>
</feature>